<accession>A0AAT9FJM2</accession>
<organism evidence="3">
    <name type="scientific">Oceaniferula spumae</name>
    <dbReference type="NCBI Taxonomy" id="2979115"/>
    <lineage>
        <taxon>Bacteria</taxon>
        <taxon>Pseudomonadati</taxon>
        <taxon>Verrucomicrobiota</taxon>
        <taxon>Verrucomicrobiia</taxon>
        <taxon>Verrucomicrobiales</taxon>
        <taxon>Verrucomicrobiaceae</taxon>
        <taxon>Oceaniferula</taxon>
    </lineage>
</organism>
<proteinExistence type="predicted"/>
<feature type="transmembrane region" description="Helical" evidence="1">
    <location>
        <begin position="204"/>
        <end position="224"/>
    </location>
</feature>
<reference evidence="3" key="1">
    <citation type="submission" date="2024-07" db="EMBL/GenBank/DDBJ databases">
        <title>Complete genome sequence of Verrucomicrobiaceae bacterium NT6N.</title>
        <authorList>
            <person name="Huang C."/>
            <person name="Takami H."/>
            <person name="Hamasaki K."/>
        </authorList>
    </citation>
    <scope>NUCLEOTIDE SEQUENCE</scope>
    <source>
        <strain evidence="3">NT6N</strain>
    </source>
</reference>
<keyword evidence="1" id="KW-1133">Transmembrane helix</keyword>
<sequence length="313" mass="36467">MNHSETDQPFRSIPGRLNLGISMMMLMALLALIGLLPLATSWWQVIGLAVIYGIVMNGAYAMLHEAEHRILHPDIRVNDTLGTVLALFFPAPFHLIRQGHIGHHMRNRSDDEAFDFYFEGENRLWKHLQFIGILTGLFWVVVVLSNIIAVIYPKALKAKWAEFDRPTQALLESLNPRYLKLIRLESALAIGLHVSLAWLLHIPWYHYAVLLCGFGVLWSALQYVHHFGTERDVLKGAKNLRTWTWLDKVWLNHNWHRNHHAHPTVSWVHLPELDPDAKEEKRERLLPAYLKMWRGPRFTKERVENRYAGKIIR</sequence>
<evidence type="ECO:0000256" key="1">
    <source>
        <dbReference type="SAM" id="Phobius"/>
    </source>
</evidence>
<dbReference type="AlphaFoldDB" id="A0AAT9FJM2"/>
<protein>
    <recommendedName>
        <fullName evidence="2">Fatty acid desaturase domain-containing protein</fullName>
    </recommendedName>
</protein>
<evidence type="ECO:0000313" key="3">
    <source>
        <dbReference type="EMBL" id="BDS06164.1"/>
    </source>
</evidence>
<feature type="transmembrane region" description="Helical" evidence="1">
    <location>
        <begin position="42"/>
        <end position="63"/>
    </location>
</feature>
<keyword evidence="1" id="KW-0472">Membrane</keyword>
<dbReference type="Pfam" id="PF00487">
    <property type="entry name" value="FA_desaturase"/>
    <property type="match status" value="1"/>
</dbReference>
<name>A0AAT9FJM2_9BACT</name>
<dbReference type="GO" id="GO:0006629">
    <property type="term" value="P:lipid metabolic process"/>
    <property type="evidence" value="ECO:0007669"/>
    <property type="project" value="InterPro"/>
</dbReference>
<feature type="domain" description="Fatty acid desaturase" evidence="2">
    <location>
        <begin position="42"/>
        <end position="283"/>
    </location>
</feature>
<dbReference type="KEGG" id="osu:NT6N_12040"/>
<gene>
    <name evidence="3" type="ORF">NT6N_12040</name>
</gene>
<dbReference type="InterPro" id="IPR005804">
    <property type="entry name" value="FA_desaturase_dom"/>
</dbReference>
<dbReference type="EMBL" id="AP026866">
    <property type="protein sequence ID" value="BDS06164.1"/>
    <property type="molecule type" value="Genomic_DNA"/>
</dbReference>
<feature type="transmembrane region" description="Helical" evidence="1">
    <location>
        <begin position="130"/>
        <end position="152"/>
    </location>
</feature>
<feature type="transmembrane region" description="Helical" evidence="1">
    <location>
        <begin position="17"/>
        <end position="36"/>
    </location>
</feature>
<evidence type="ECO:0000259" key="2">
    <source>
        <dbReference type="Pfam" id="PF00487"/>
    </source>
</evidence>
<keyword evidence="1" id="KW-0812">Transmembrane</keyword>